<reference evidence="1 2" key="1">
    <citation type="journal article" date="2019" name="Nat. Ecol. Evol.">
        <title>Megaphylogeny resolves global patterns of mushroom evolution.</title>
        <authorList>
            <person name="Varga T."/>
            <person name="Krizsan K."/>
            <person name="Foldi C."/>
            <person name="Dima B."/>
            <person name="Sanchez-Garcia M."/>
            <person name="Sanchez-Ramirez S."/>
            <person name="Szollosi G.J."/>
            <person name="Szarkandi J.G."/>
            <person name="Papp V."/>
            <person name="Albert L."/>
            <person name="Andreopoulos W."/>
            <person name="Angelini C."/>
            <person name="Antonin V."/>
            <person name="Barry K.W."/>
            <person name="Bougher N.L."/>
            <person name="Buchanan P."/>
            <person name="Buyck B."/>
            <person name="Bense V."/>
            <person name="Catcheside P."/>
            <person name="Chovatia M."/>
            <person name="Cooper J."/>
            <person name="Damon W."/>
            <person name="Desjardin D."/>
            <person name="Finy P."/>
            <person name="Geml J."/>
            <person name="Haridas S."/>
            <person name="Hughes K."/>
            <person name="Justo A."/>
            <person name="Karasinski D."/>
            <person name="Kautmanova I."/>
            <person name="Kiss B."/>
            <person name="Kocsube S."/>
            <person name="Kotiranta H."/>
            <person name="LaButti K.M."/>
            <person name="Lechner B.E."/>
            <person name="Liimatainen K."/>
            <person name="Lipzen A."/>
            <person name="Lukacs Z."/>
            <person name="Mihaltcheva S."/>
            <person name="Morgado L.N."/>
            <person name="Niskanen T."/>
            <person name="Noordeloos M.E."/>
            <person name="Ohm R.A."/>
            <person name="Ortiz-Santana B."/>
            <person name="Ovrebo C."/>
            <person name="Racz N."/>
            <person name="Riley R."/>
            <person name="Savchenko A."/>
            <person name="Shiryaev A."/>
            <person name="Soop K."/>
            <person name="Spirin V."/>
            <person name="Szebenyi C."/>
            <person name="Tomsovsky M."/>
            <person name="Tulloss R.E."/>
            <person name="Uehling J."/>
            <person name="Grigoriev I.V."/>
            <person name="Vagvolgyi C."/>
            <person name="Papp T."/>
            <person name="Martin F.M."/>
            <person name="Miettinen O."/>
            <person name="Hibbett D.S."/>
            <person name="Nagy L.G."/>
        </authorList>
    </citation>
    <scope>NUCLEOTIDE SEQUENCE [LARGE SCALE GENOMIC DNA]</scope>
    <source>
        <strain evidence="1 2">NL-1719</strain>
    </source>
</reference>
<name>A0ACD3B4K2_9AGAR</name>
<organism evidence="1 2">
    <name type="scientific">Pluteus cervinus</name>
    <dbReference type="NCBI Taxonomy" id="181527"/>
    <lineage>
        <taxon>Eukaryota</taxon>
        <taxon>Fungi</taxon>
        <taxon>Dikarya</taxon>
        <taxon>Basidiomycota</taxon>
        <taxon>Agaricomycotina</taxon>
        <taxon>Agaricomycetes</taxon>
        <taxon>Agaricomycetidae</taxon>
        <taxon>Agaricales</taxon>
        <taxon>Pluteineae</taxon>
        <taxon>Pluteaceae</taxon>
        <taxon>Pluteus</taxon>
    </lineage>
</organism>
<sequence>MSGLLVAIYNPVCGDRTAKAFSEEHVLPLLSARGKTANKVIETESPEHAGQALLDAIQEVDAVEVTVVLASGDGTLHDIINHLANSGGTLPKINFAIIPCGTANALFSSLFPESATSAEPTARLQSVLAYLDEKQPKTLGLAAASVFPSSRSGTDGERRTLSAVVTSTALHASILHDSEALRKEIPGIERFKVAADRNSRKWYKGSVKLFPVHGEEAVQFYQPVLGTFVPHPDYSKGDGALNLEGPFSYFLSTVNVDRLEPAFCISPLASKIPSGNSSCEVVILRPMRDPEITADSAESRSVYVPKLWAAMGGAYQQGSHVDLKYGEAGKVQSEGEGLPVVEYLRCGGWEWKPDENDESSHLLCSDGEIIQVQLGGKVICTTHGHGYDDKFAVYC</sequence>
<evidence type="ECO:0000313" key="2">
    <source>
        <dbReference type="Proteomes" id="UP000308600"/>
    </source>
</evidence>
<gene>
    <name evidence="1" type="ORF">BDN72DRAFT_928065</name>
</gene>
<proteinExistence type="predicted"/>
<protein>
    <submittedName>
        <fullName evidence="1">Uncharacterized protein</fullName>
    </submittedName>
</protein>
<accession>A0ACD3B4K2</accession>
<keyword evidence="2" id="KW-1185">Reference proteome</keyword>
<dbReference type="EMBL" id="ML208284">
    <property type="protein sequence ID" value="TFK72574.1"/>
    <property type="molecule type" value="Genomic_DNA"/>
</dbReference>
<evidence type="ECO:0000313" key="1">
    <source>
        <dbReference type="EMBL" id="TFK72574.1"/>
    </source>
</evidence>
<dbReference type="Proteomes" id="UP000308600">
    <property type="component" value="Unassembled WGS sequence"/>
</dbReference>